<dbReference type="Proteomes" id="UP000031366">
    <property type="component" value="Unassembled WGS sequence"/>
</dbReference>
<proteinExistence type="predicted"/>
<dbReference type="SUPFAM" id="SSF52218">
    <property type="entry name" value="Flavoproteins"/>
    <property type="match status" value="1"/>
</dbReference>
<dbReference type="PANTHER" id="PTHR43278">
    <property type="entry name" value="NAD(P)H-DEPENDENT FMN-CONTAINING OXIDOREDUCTASE YWQN-RELATED"/>
    <property type="match status" value="1"/>
</dbReference>
<dbReference type="GO" id="GO:0016491">
    <property type="term" value="F:oxidoreductase activity"/>
    <property type="evidence" value="ECO:0007669"/>
    <property type="project" value="InterPro"/>
</dbReference>
<evidence type="ECO:0000256" key="2">
    <source>
        <dbReference type="ARBA" id="ARBA00022643"/>
    </source>
</evidence>
<keyword evidence="2" id="KW-0288">FMN</keyword>
<dbReference type="STRING" id="29341.RSJ17_20425"/>
<feature type="domain" description="NADPH-dependent FMN reductase-like" evidence="3">
    <location>
        <begin position="24"/>
        <end position="149"/>
    </location>
</feature>
<evidence type="ECO:0000259" key="3">
    <source>
        <dbReference type="Pfam" id="PF03358"/>
    </source>
</evidence>
<protein>
    <submittedName>
        <fullName evidence="4">NADPH-dependent FMN reductase family protein</fullName>
    </submittedName>
</protein>
<accession>A0A0C1UDS7</accession>
<name>A0A0C1UDS7_9CLOT</name>
<keyword evidence="1" id="KW-0285">Flavoprotein</keyword>
<comment type="caution">
    <text evidence="4">The sequence shown here is derived from an EMBL/GenBank/DDBJ whole genome shotgun (WGS) entry which is preliminary data.</text>
</comment>
<gene>
    <name evidence="4" type="ORF">U732_2765</name>
</gene>
<dbReference type="InterPro" id="IPR029039">
    <property type="entry name" value="Flavoprotein-like_sf"/>
</dbReference>
<evidence type="ECO:0000256" key="1">
    <source>
        <dbReference type="ARBA" id="ARBA00022630"/>
    </source>
</evidence>
<keyword evidence="5" id="KW-1185">Reference proteome</keyword>
<dbReference type="InterPro" id="IPR005025">
    <property type="entry name" value="FMN_Rdtase-like_dom"/>
</dbReference>
<reference evidence="4 5" key="1">
    <citation type="journal article" date="2015" name="Infect. Genet. Evol.">
        <title>Genomic sequences of six botulinum neurotoxin-producing strains representing three clostridial species illustrate the mobility and diversity of botulinum neurotoxin genes.</title>
        <authorList>
            <person name="Smith T.J."/>
            <person name="Hill K.K."/>
            <person name="Xie G."/>
            <person name="Foley B.T."/>
            <person name="Williamson C.H."/>
            <person name="Foster J.T."/>
            <person name="Johnson S.L."/>
            <person name="Chertkov O."/>
            <person name="Teshima H."/>
            <person name="Gibbons H.S."/>
            <person name="Johnsky L.A."/>
            <person name="Karavis M.A."/>
            <person name="Smith L.A."/>
        </authorList>
    </citation>
    <scope>NUCLEOTIDE SEQUENCE [LARGE SCALE GENOMIC DNA]</scope>
    <source>
        <strain evidence="4 5">CDC 2741</strain>
    </source>
</reference>
<dbReference type="AlphaFoldDB" id="A0A0C1UDS7"/>
<evidence type="ECO:0000313" key="4">
    <source>
        <dbReference type="EMBL" id="KIE45570.1"/>
    </source>
</evidence>
<sequence length="207" mass="23782">MAKEFYRNLFTSQSLYKLTGGIKMKILALLGSPRKKGNTSILLDQYLKGIKESNKNIEITKIYLHEKNIRNCTSCNVCHNIDIGQCLIKDDMQELYIKFKEADMIVFATPIYWWNISAQMKSFIDRIYALDVGQGYFVDKKVSLLMTYGVNLPNKGPEIVRTSFEEICKYTDMNLIDVYGVCTDEYLKVAENSKALQDVYEMGLKAS</sequence>
<dbReference type="Pfam" id="PF03358">
    <property type="entry name" value="FMN_red"/>
    <property type="match status" value="1"/>
</dbReference>
<organism evidence="4 5">
    <name type="scientific">Clostridium argentinense CDC 2741</name>
    <dbReference type="NCBI Taxonomy" id="1418104"/>
    <lineage>
        <taxon>Bacteria</taxon>
        <taxon>Bacillati</taxon>
        <taxon>Bacillota</taxon>
        <taxon>Clostridia</taxon>
        <taxon>Eubacteriales</taxon>
        <taxon>Clostridiaceae</taxon>
        <taxon>Clostridium</taxon>
    </lineage>
</organism>
<dbReference type="Gene3D" id="3.40.50.360">
    <property type="match status" value="1"/>
</dbReference>
<evidence type="ECO:0000313" key="5">
    <source>
        <dbReference type="Proteomes" id="UP000031366"/>
    </source>
</evidence>
<dbReference type="InterPro" id="IPR051796">
    <property type="entry name" value="ISF_SsuE-like"/>
</dbReference>
<dbReference type="EMBL" id="AYSO01000019">
    <property type="protein sequence ID" value="KIE45570.1"/>
    <property type="molecule type" value="Genomic_DNA"/>
</dbReference>
<dbReference type="PANTHER" id="PTHR43278:SF2">
    <property type="entry name" value="IRON-SULFUR FLAVOPROTEIN"/>
    <property type="match status" value="1"/>
</dbReference>